<evidence type="ECO:0000313" key="1">
    <source>
        <dbReference type="EMBL" id="EML1470545.1"/>
    </source>
</evidence>
<protein>
    <recommendedName>
        <fullName evidence="2">Ankyrin repeat protein</fullName>
    </recommendedName>
</protein>
<name>A0AAI9DJ76_PLUGE</name>
<dbReference type="EMBL" id="ABLOKC030000005">
    <property type="protein sequence ID" value="EML1470545.1"/>
    <property type="molecule type" value="Genomic_DNA"/>
</dbReference>
<sequence>MSAFISSSFEHVELLINQGANPNPININNLSLLTLVKQQIKDSKEGSEYNKKCIEILSLLVAHGAKD</sequence>
<proteinExistence type="predicted"/>
<dbReference type="InterPro" id="IPR036770">
    <property type="entry name" value="Ankyrin_rpt-contain_sf"/>
</dbReference>
<organism evidence="1">
    <name type="scientific">Pluralibacter gergoviae</name>
    <name type="common">Enterobacter gergoviae</name>
    <dbReference type="NCBI Taxonomy" id="61647"/>
    <lineage>
        <taxon>Bacteria</taxon>
        <taxon>Pseudomonadati</taxon>
        <taxon>Pseudomonadota</taxon>
        <taxon>Gammaproteobacteria</taxon>
        <taxon>Enterobacterales</taxon>
        <taxon>Enterobacteriaceae</taxon>
        <taxon>Pluralibacter</taxon>
    </lineage>
</organism>
<comment type="caution">
    <text evidence="1">The sequence shown here is derived from an EMBL/GenBank/DDBJ whole genome shotgun (WGS) entry which is preliminary data.</text>
</comment>
<gene>
    <name evidence="1" type="ORF">QEG54_001238</name>
</gene>
<accession>A0AAI9DJ76</accession>
<dbReference type="AlphaFoldDB" id="A0AAI9DJ76"/>
<evidence type="ECO:0008006" key="2">
    <source>
        <dbReference type="Google" id="ProtNLM"/>
    </source>
</evidence>
<dbReference type="SUPFAM" id="SSF48403">
    <property type="entry name" value="Ankyrin repeat"/>
    <property type="match status" value="1"/>
</dbReference>
<reference evidence="1" key="1">
    <citation type="submission" date="2024-02" db="EMBL/GenBank/DDBJ databases">
        <authorList>
            <consortium name="Clinical and Environmental Microbiology Branch: Whole genome sequencing antimicrobial resistance pathogens in the healthcare setting"/>
        </authorList>
    </citation>
    <scope>NUCLEOTIDE SEQUENCE</scope>
    <source>
        <strain evidence="1">2021DK-00143</strain>
    </source>
</reference>